<gene>
    <name evidence="2" type="ORF">Vretifemale_9221</name>
</gene>
<name>A0A8J4CC43_9CHLO</name>
<organism evidence="2 3">
    <name type="scientific">Volvox reticuliferus</name>
    <dbReference type="NCBI Taxonomy" id="1737510"/>
    <lineage>
        <taxon>Eukaryota</taxon>
        <taxon>Viridiplantae</taxon>
        <taxon>Chlorophyta</taxon>
        <taxon>core chlorophytes</taxon>
        <taxon>Chlorophyceae</taxon>
        <taxon>CS clade</taxon>
        <taxon>Chlamydomonadales</taxon>
        <taxon>Volvocaceae</taxon>
        <taxon>Volvox</taxon>
    </lineage>
</organism>
<evidence type="ECO:0000313" key="2">
    <source>
        <dbReference type="EMBL" id="GIL79996.1"/>
    </source>
</evidence>
<feature type="region of interest" description="Disordered" evidence="1">
    <location>
        <begin position="69"/>
        <end position="155"/>
    </location>
</feature>
<feature type="compositionally biased region" description="Basic and acidic residues" evidence="1">
    <location>
        <begin position="70"/>
        <end position="80"/>
    </location>
</feature>
<dbReference type="EMBL" id="BNCP01000017">
    <property type="protein sequence ID" value="GIL79996.1"/>
    <property type="molecule type" value="Genomic_DNA"/>
</dbReference>
<feature type="non-terminal residue" evidence="2">
    <location>
        <position position="1"/>
    </location>
</feature>
<comment type="caution">
    <text evidence="2">The sequence shown here is derived from an EMBL/GenBank/DDBJ whole genome shotgun (WGS) entry which is preliminary data.</text>
</comment>
<proteinExistence type="predicted"/>
<protein>
    <submittedName>
        <fullName evidence="2">Uncharacterized protein</fullName>
    </submittedName>
</protein>
<evidence type="ECO:0000256" key="1">
    <source>
        <dbReference type="SAM" id="MobiDB-lite"/>
    </source>
</evidence>
<dbReference type="Proteomes" id="UP000747110">
    <property type="component" value="Unassembled WGS sequence"/>
</dbReference>
<dbReference type="AlphaFoldDB" id="A0A8J4CC43"/>
<keyword evidence="3" id="KW-1185">Reference proteome</keyword>
<accession>A0A8J4CC43</accession>
<evidence type="ECO:0000313" key="3">
    <source>
        <dbReference type="Proteomes" id="UP000747110"/>
    </source>
</evidence>
<reference evidence="2" key="1">
    <citation type="journal article" date="2021" name="Proc. Natl. Acad. Sci. U.S.A.">
        <title>Three genomes in the algal genus Volvox reveal the fate of a haploid sex-determining region after a transition to homothallism.</title>
        <authorList>
            <person name="Yamamoto K."/>
            <person name="Hamaji T."/>
            <person name="Kawai-Toyooka H."/>
            <person name="Matsuzaki R."/>
            <person name="Takahashi F."/>
            <person name="Nishimura Y."/>
            <person name="Kawachi M."/>
            <person name="Noguchi H."/>
            <person name="Minakuchi Y."/>
            <person name="Umen J.G."/>
            <person name="Toyoda A."/>
            <person name="Nozaki H."/>
        </authorList>
    </citation>
    <scope>NUCLEOTIDE SEQUENCE</scope>
    <source>
        <strain evidence="2">NIES-3786</strain>
    </source>
</reference>
<feature type="compositionally biased region" description="Basic and acidic residues" evidence="1">
    <location>
        <begin position="141"/>
        <end position="152"/>
    </location>
</feature>
<sequence length="305" mass="33142">GGEGPKLLDPLEDRIRRNLRRRSSSGMFVKTPPHYRVSKYYDHVSPTQEVLGQIQRRVVVAAEEQAAKAAEVRGGGDDGGVRGSGGGVHGQHVGTDAEAASGALRKSTAVSSGQKLPAAPPRRRGSPYAAARPLRPYDGVYGRHEESHRQDPDPAGMDRILWIIKTAYELGLADVLGLEGPLPYTRSERVYPLDHRRTFFEGVYSRPDRYESYAPYSPPVHGDGMPPADMAWQYGMAHGYGRPVTAVGSGVGGGSSTAAVATAWGYEYDSPTVDRLQAAAARRYTRHVAPESEAQMYPRSMRLSP</sequence>